<dbReference type="AlphaFoldDB" id="L1LA60"/>
<evidence type="ECO:0000313" key="1">
    <source>
        <dbReference type="EMBL" id="EKX72058.1"/>
    </source>
</evidence>
<protein>
    <submittedName>
        <fullName evidence="1">Uncharacterized protein</fullName>
    </submittedName>
</protein>
<evidence type="ECO:0000313" key="2">
    <source>
        <dbReference type="Proteomes" id="UP000031512"/>
    </source>
</evidence>
<comment type="caution">
    <text evidence="1">The sequence shown here is derived from an EMBL/GenBank/DDBJ whole genome shotgun (WGS) entry which is preliminary data.</text>
</comment>
<name>L1LA60_THEEQ</name>
<proteinExistence type="predicted"/>
<reference evidence="1 2" key="1">
    <citation type="journal article" date="2012" name="BMC Genomics">
        <title>Comparative genomic analysis and phylogenetic position of Theileria equi.</title>
        <authorList>
            <person name="Kappmeyer L.S."/>
            <person name="Thiagarajan M."/>
            <person name="Herndon D.R."/>
            <person name="Ramsay J.D."/>
            <person name="Caler E."/>
            <person name="Djikeng A."/>
            <person name="Gillespie J.J."/>
            <person name="Lau A.O."/>
            <person name="Roalson E.H."/>
            <person name="Silva J.C."/>
            <person name="Silva M.G."/>
            <person name="Suarez C.E."/>
            <person name="Ueti M.W."/>
            <person name="Nene V.M."/>
            <person name="Mealey R.H."/>
            <person name="Knowles D.P."/>
            <person name="Brayton K.A."/>
        </authorList>
    </citation>
    <scope>NUCLEOTIDE SEQUENCE [LARGE SCALE GENOMIC DNA]</scope>
    <source>
        <strain evidence="1 2">WA</strain>
    </source>
</reference>
<keyword evidence="2" id="KW-1185">Reference proteome</keyword>
<sequence>MVGQYEAAIDISKVPGKHDLEEDGDKNNEYYYQDGKEGIIVILTENLPKAPGYKKLEHRPEDQVVKIKGIKKGDTPQNVLPNPSGYSNVTEVAVYYWSGDDKYDKPLLLQLVKLGIDEEYYTSTPENPNYWTKQGGINNSNLKDRLDRQNCKNGVHTVNISYKLRGTTSYGIGYYCPVCNQRITVSYLDPPDHDHYHYYSHTIGHPGSSSSISVSGFKDKDNYQVGLPPVKGAQFISVYWRQFTGKPLLIAYQQRPERWFRRNASDGNTWSEVSPNLIPDPRDTSHYRNKIKELLDLKEYYPKLTPDLSKIDKYSDSITGISITVEAITGDIYSILEHSLNGQLFMLTEVKHKSKVLKGISSDYPLISITAYYDKDASTESEDKLDLVELAVQILESGIHYTRYIYYGRPSTTKENSWYAFLNLGTRPSEEDLRKEVDRINELKDKKYSMDKIIKASLQVAKPGVGAGAAGFGTWKLWSVLATLV</sequence>
<dbReference type="EMBL" id="ACOU01000007">
    <property type="protein sequence ID" value="EKX72058.1"/>
    <property type="molecule type" value="Genomic_DNA"/>
</dbReference>
<organism evidence="1 2">
    <name type="scientific">Theileria equi strain WA</name>
    <dbReference type="NCBI Taxonomy" id="1537102"/>
    <lineage>
        <taxon>Eukaryota</taxon>
        <taxon>Sar</taxon>
        <taxon>Alveolata</taxon>
        <taxon>Apicomplexa</taxon>
        <taxon>Aconoidasida</taxon>
        <taxon>Piroplasmida</taxon>
        <taxon>Theileriidae</taxon>
        <taxon>Theileria</taxon>
    </lineage>
</organism>
<dbReference type="Proteomes" id="UP000031512">
    <property type="component" value="Unassembled WGS sequence"/>
</dbReference>
<dbReference type="GeneID" id="15805031"/>
<dbReference type="VEuPathDB" id="PiroplasmaDB:BEWA_045210"/>
<dbReference type="RefSeq" id="XP_004831510.1">
    <property type="nucleotide sequence ID" value="XM_004831453.1"/>
</dbReference>
<gene>
    <name evidence="1" type="ORF">BEWA_045210</name>
</gene>
<dbReference type="KEGG" id="beq:BEWA_045210"/>
<accession>L1LA60</accession>